<dbReference type="GO" id="GO:0009693">
    <property type="term" value="P:ethylene biosynthetic process"/>
    <property type="evidence" value="ECO:0007669"/>
    <property type="project" value="UniProtKB-KW"/>
</dbReference>
<dbReference type="Pfam" id="PF14226">
    <property type="entry name" value="DIOX_N"/>
    <property type="match status" value="1"/>
</dbReference>
<dbReference type="SUPFAM" id="SSF51197">
    <property type="entry name" value="Clavaminate synthase-like"/>
    <property type="match status" value="1"/>
</dbReference>
<dbReference type="InterPro" id="IPR044861">
    <property type="entry name" value="IPNS-like_FE2OG_OXY"/>
</dbReference>
<comment type="catalytic activity">
    <reaction evidence="10">
        <text>L-arginine + 2-oxoglutarate + O2 = guanidine + L-glutamate 5-semialdehyde + succinate + CO2</text>
        <dbReference type="Rhea" id="RHEA:31535"/>
        <dbReference type="ChEBI" id="CHEBI:15379"/>
        <dbReference type="ChEBI" id="CHEBI:16526"/>
        <dbReference type="ChEBI" id="CHEBI:16810"/>
        <dbReference type="ChEBI" id="CHEBI:30031"/>
        <dbReference type="ChEBI" id="CHEBI:30087"/>
        <dbReference type="ChEBI" id="CHEBI:32682"/>
        <dbReference type="ChEBI" id="CHEBI:58066"/>
        <dbReference type="EC" id="1.14.20.7"/>
    </reaction>
</comment>
<comment type="pathway">
    <text evidence="2">Alkene biosynthesis; ethylene biosynthesis via 2-oxoglutarate.</text>
</comment>
<evidence type="ECO:0000256" key="5">
    <source>
        <dbReference type="ARBA" id="ARBA00019045"/>
    </source>
</evidence>
<keyword evidence="11" id="KW-0408">Iron</keyword>
<keyword evidence="11" id="KW-0479">Metal-binding</keyword>
<feature type="domain" description="Fe2OG dioxygenase" evidence="12">
    <location>
        <begin position="194"/>
        <end position="296"/>
    </location>
</feature>
<keyword evidence="6" id="KW-0266">Ethylene biosynthesis</keyword>
<dbReference type="GO" id="GO:0046872">
    <property type="term" value="F:metal ion binding"/>
    <property type="evidence" value="ECO:0007669"/>
    <property type="project" value="UniProtKB-KW"/>
</dbReference>
<evidence type="ECO:0000313" key="13">
    <source>
        <dbReference type="EMBL" id="GEP58563.1"/>
    </source>
</evidence>
<dbReference type="RefSeq" id="WP_147153923.1">
    <property type="nucleotide sequence ID" value="NZ_BKAJ01000103.1"/>
</dbReference>
<dbReference type="InterPro" id="IPR005123">
    <property type="entry name" value="Oxoglu/Fe-dep_dioxygenase_dom"/>
</dbReference>
<evidence type="ECO:0000256" key="6">
    <source>
        <dbReference type="ARBA" id="ARBA00022666"/>
    </source>
</evidence>
<comment type="cofactor">
    <cofactor evidence="1">
        <name>Fe(2+)</name>
        <dbReference type="ChEBI" id="CHEBI:29033"/>
    </cofactor>
</comment>
<keyword evidence="11" id="KW-0560">Oxidoreductase</keyword>
<dbReference type="Proteomes" id="UP000321058">
    <property type="component" value="Unassembled WGS sequence"/>
</dbReference>
<comment type="similarity">
    <text evidence="11">Belongs to the iron/ascorbate-dependent oxidoreductase family.</text>
</comment>
<dbReference type="Gene3D" id="2.60.120.330">
    <property type="entry name" value="B-lactam Antibiotic, Isopenicillin N Synthase, Chain"/>
    <property type="match status" value="1"/>
</dbReference>
<evidence type="ECO:0000313" key="14">
    <source>
        <dbReference type="Proteomes" id="UP000321058"/>
    </source>
</evidence>
<dbReference type="OrthoDB" id="21825at2"/>
<dbReference type="EMBL" id="BKAJ01000103">
    <property type="protein sequence ID" value="GEP58563.1"/>
    <property type="molecule type" value="Genomic_DNA"/>
</dbReference>
<dbReference type="InterPro" id="IPR050231">
    <property type="entry name" value="Iron_ascorbate_oxido_reductase"/>
</dbReference>
<evidence type="ECO:0000256" key="11">
    <source>
        <dbReference type="RuleBase" id="RU003682"/>
    </source>
</evidence>
<evidence type="ECO:0000256" key="7">
    <source>
        <dbReference type="ARBA" id="ARBA00031011"/>
    </source>
</evidence>
<dbReference type="AlphaFoldDB" id="A0A512NHX7"/>
<protein>
    <recommendedName>
        <fullName evidence="5">2-oxoglutarate-dependent ethylene/succinate-forming enzyme</fullName>
        <ecNumber evidence="4">1.13.12.19</ecNumber>
        <ecNumber evidence="3">1.14.20.7</ecNumber>
    </recommendedName>
    <alternativeName>
        <fullName evidence="7">2-oxoglutarate dioxygenase (ethylene-forming)</fullName>
    </alternativeName>
    <alternativeName>
        <fullName evidence="8">2-oxoglutarate/L-arginine monooxygenase/decarboxylase (succinate-forming)</fullName>
    </alternativeName>
</protein>
<dbReference type="EC" id="1.13.12.19" evidence="4"/>
<evidence type="ECO:0000256" key="10">
    <source>
        <dbReference type="ARBA" id="ARBA00049359"/>
    </source>
</evidence>
<evidence type="ECO:0000256" key="3">
    <source>
        <dbReference type="ARBA" id="ARBA00012293"/>
    </source>
</evidence>
<dbReference type="GO" id="GO:0102276">
    <property type="term" value="F:2-oxoglutarate oxygenase/decarboxylase (ethylene-forming) activity"/>
    <property type="evidence" value="ECO:0007669"/>
    <property type="project" value="UniProtKB-EC"/>
</dbReference>
<evidence type="ECO:0000259" key="12">
    <source>
        <dbReference type="PROSITE" id="PS51471"/>
    </source>
</evidence>
<evidence type="ECO:0000256" key="4">
    <source>
        <dbReference type="ARBA" id="ARBA00012531"/>
    </source>
</evidence>
<evidence type="ECO:0000256" key="9">
    <source>
        <dbReference type="ARBA" id="ARBA00047725"/>
    </source>
</evidence>
<evidence type="ECO:0000256" key="2">
    <source>
        <dbReference type="ARBA" id="ARBA00004767"/>
    </source>
</evidence>
<dbReference type="EC" id="1.14.20.7" evidence="3"/>
<keyword evidence="14" id="KW-1185">Reference proteome</keyword>
<sequence>MQPRTSEATASVAPPTLIGGEIPLIDVSGFLAGTPGAAERAAAELRFAFENVGFYYLAGHGVPQALIDLAYAEAARFHALPLDKKLAVKVDEHNIGYMPIAQKPPPNAAAQGKKPSQNEAYFLRREKAPDHPDVVANRRFHAMNKWPDEATIPGFRANMLAYMGAIEGLCRKLVRLYALSLDLPETFFDACFAEPHVIQRMSRYPAIDGADDTVNSLVAHTDSGFMTLLPPNKVQGLEINLPDGRWLEAPGVPDAFVVNGGDILHRWTNERFLSTPHRVRNFSGQLRYAVPFFCDPNHDTIIECVPSCQSADAPAKYPPIKMGDYALWFAAQRYEHMAKVQAPSEAEIAPGARATSRWQS</sequence>
<dbReference type="InterPro" id="IPR026992">
    <property type="entry name" value="DIOX_N"/>
</dbReference>
<reference evidence="13 14" key="1">
    <citation type="submission" date="2019-07" db="EMBL/GenBank/DDBJ databases">
        <title>Whole genome shotgun sequence of Reyranella soli NBRC 108950.</title>
        <authorList>
            <person name="Hosoyama A."/>
            <person name="Uohara A."/>
            <person name="Ohji S."/>
            <person name="Ichikawa N."/>
        </authorList>
    </citation>
    <scope>NUCLEOTIDE SEQUENCE [LARGE SCALE GENOMIC DNA]</scope>
    <source>
        <strain evidence="13 14">NBRC 108950</strain>
    </source>
</reference>
<name>A0A512NHX7_9HYPH</name>
<proteinExistence type="inferred from homology"/>
<dbReference type="PANTHER" id="PTHR47990">
    <property type="entry name" value="2-OXOGLUTARATE (2OG) AND FE(II)-DEPENDENT OXYGENASE SUPERFAMILY PROTEIN-RELATED"/>
    <property type="match status" value="1"/>
</dbReference>
<dbReference type="Pfam" id="PF03171">
    <property type="entry name" value="2OG-FeII_Oxy"/>
    <property type="match status" value="1"/>
</dbReference>
<dbReference type="InterPro" id="IPR027443">
    <property type="entry name" value="IPNS-like_sf"/>
</dbReference>
<evidence type="ECO:0000256" key="1">
    <source>
        <dbReference type="ARBA" id="ARBA00001954"/>
    </source>
</evidence>
<organism evidence="13 14">
    <name type="scientific">Reyranella soli</name>
    <dbReference type="NCBI Taxonomy" id="1230389"/>
    <lineage>
        <taxon>Bacteria</taxon>
        <taxon>Pseudomonadati</taxon>
        <taxon>Pseudomonadota</taxon>
        <taxon>Alphaproteobacteria</taxon>
        <taxon>Hyphomicrobiales</taxon>
        <taxon>Reyranellaceae</taxon>
        <taxon>Reyranella</taxon>
    </lineage>
</organism>
<dbReference type="PRINTS" id="PR00682">
    <property type="entry name" value="IPNSYNTHASE"/>
</dbReference>
<comment type="caution">
    <text evidence="13">The sequence shown here is derived from an EMBL/GenBank/DDBJ whole genome shotgun (WGS) entry which is preliminary data.</text>
</comment>
<comment type="catalytic activity">
    <reaction evidence="9">
        <text>2-oxoglutarate + O2 + 2 H(+) = ethene + 3 CO2 + H2O</text>
        <dbReference type="Rhea" id="RHEA:31523"/>
        <dbReference type="ChEBI" id="CHEBI:15377"/>
        <dbReference type="ChEBI" id="CHEBI:15378"/>
        <dbReference type="ChEBI" id="CHEBI:15379"/>
        <dbReference type="ChEBI" id="CHEBI:16526"/>
        <dbReference type="ChEBI" id="CHEBI:16810"/>
        <dbReference type="ChEBI" id="CHEBI:18153"/>
        <dbReference type="EC" id="1.13.12.19"/>
    </reaction>
</comment>
<accession>A0A512NHX7</accession>
<gene>
    <name evidence="13" type="ORF">RSO01_57290</name>
</gene>
<evidence type="ECO:0000256" key="8">
    <source>
        <dbReference type="ARBA" id="ARBA00031282"/>
    </source>
</evidence>
<dbReference type="PROSITE" id="PS51471">
    <property type="entry name" value="FE2OG_OXY"/>
    <property type="match status" value="1"/>
</dbReference>